<name>A0A4R1PVH6_9FIRM</name>
<proteinExistence type="predicted"/>
<comment type="caution">
    <text evidence="2">The sequence shown here is derived from an EMBL/GenBank/DDBJ whole genome shotgun (WGS) entry which is preliminary data.</text>
</comment>
<keyword evidence="3" id="KW-1185">Reference proteome</keyword>
<organism evidence="2 3">
    <name type="scientific">Anaerospora hongkongensis</name>
    <dbReference type="NCBI Taxonomy" id="244830"/>
    <lineage>
        <taxon>Bacteria</taxon>
        <taxon>Bacillati</taxon>
        <taxon>Bacillota</taxon>
        <taxon>Negativicutes</taxon>
        <taxon>Selenomonadales</taxon>
        <taxon>Sporomusaceae</taxon>
        <taxon>Anaerospora</taxon>
    </lineage>
</organism>
<evidence type="ECO:0008006" key="4">
    <source>
        <dbReference type="Google" id="ProtNLM"/>
    </source>
</evidence>
<evidence type="ECO:0000313" key="3">
    <source>
        <dbReference type="Proteomes" id="UP000295063"/>
    </source>
</evidence>
<dbReference type="AlphaFoldDB" id="A0A4R1PVH6"/>
<dbReference type="OrthoDB" id="1675044at2"/>
<evidence type="ECO:0000313" key="2">
    <source>
        <dbReference type="EMBL" id="TCL36190.1"/>
    </source>
</evidence>
<gene>
    <name evidence="2" type="ORF">EV210_109139</name>
</gene>
<keyword evidence="1" id="KW-0732">Signal</keyword>
<dbReference type="RefSeq" id="WP_132081912.1">
    <property type="nucleotide sequence ID" value="NZ_SLUI01000009.1"/>
</dbReference>
<protein>
    <recommendedName>
        <fullName evidence="4">Copper amine oxidase-like protein</fullName>
    </recommendedName>
</protein>
<feature type="chain" id="PRO_5020228379" description="Copper amine oxidase-like protein" evidence="1">
    <location>
        <begin position="26"/>
        <end position="357"/>
    </location>
</feature>
<sequence>MLVKLMRSWIIAIVATIAAGSTVFAAHSDIDPSQVNVLQLPEWKMTTSNYGGKLLLSDSPEMVPDDGIMYQDTVSGDARLFFHHVNATTEAKKIVVLLENNGSEPAQVTVLQHGLGGPSLDYLQVGKAVQTQYFAMHEPYLVEVPAKGATQLIYQLNDAVVEPNMLVNGMYDFYAEQPVTVKVMMMPVKENARKFAATAKVLPADQWRLRGTFDGKDRMLIPAAIYNPKEHGAVAITLADNKKDVYVKGIDATDGSEVLNYGNYGIVYRMFMPSESNGKVSYYLNPRGGEYAGALGIKYQYVPGQMDTPADRLFFGASTEQDMQLLGNFEGGQSLWFTFSPPGASNLPVKVILAPKH</sequence>
<reference evidence="2 3" key="1">
    <citation type="submission" date="2019-03" db="EMBL/GenBank/DDBJ databases">
        <title>Genomic Encyclopedia of Type Strains, Phase IV (KMG-IV): sequencing the most valuable type-strain genomes for metagenomic binning, comparative biology and taxonomic classification.</title>
        <authorList>
            <person name="Goeker M."/>
        </authorList>
    </citation>
    <scope>NUCLEOTIDE SEQUENCE [LARGE SCALE GENOMIC DNA]</scope>
    <source>
        <strain evidence="2 3">DSM 15969</strain>
    </source>
</reference>
<feature type="signal peptide" evidence="1">
    <location>
        <begin position="1"/>
        <end position="25"/>
    </location>
</feature>
<dbReference type="Proteomes" id="UP000295063">
    <property type="component" value="Unassembled WGS sequence"/>
</dbReference>
<evidence type="ECO:0000256" key="1">
    <source>
        <dbReference type="SAM" id="SignalP"/>
    </source>
</evidence>
<accession>A0A4R1PVH6</accession>
<dbReference type="EMBL" id="SLUI01000009">
    <property type="protein sequence ID" value="TCL36190.1"/>
    <property type="molecule type" value="Genomic_DNA"/>
</dbReference>